<dbReference type="Proteomes" id="UP000029424">
    <property type="component" value="Chromosome 2"/>
</dbReference>
<reference evidence="6 7" key="1">
    <citation type="submission" date="2014-06" db="EMBL/GenBank/DDBJ databases">
        <authorList>
            <person name="Bishop-Lilly K.A."/>
            <person name="Broomall S.M."/>
            <person name="Chain P.S."/>
            <person name="Chertkov O."/>
            <person name="Coyne S.R."/>
            <person name="Daligault H.E."/>
            <person name="Davenport K.W."/>
            <person name="Erkkila T."/>
            <person name="Frey K.G."/>
            <person name="Gibbons H.S."/>
            <person name="Gu W."/>
            <person name="Jaissle J."/>
            <person name="Johnson S.L."/>
            <person name="Koroleva G.I."/>
            <person name="Ladner J.T."/>
            <person name="Lo C.-C."/>
            <person name="Minogue T.D."/>
            <person name="Munk C."/>
            <person name="Palacios G.F."/>
            <person name="Redden C.L."/>
            <person name="Rosenzweig C.N."/>
            <person name="Scholz M.B."/>
            <person name="Teshima H."/>
            <person name="Xu Y."/>
        </authorList>
    </citation>
    <scope>NUCLEOTIDE SEQUENCE [LARGE SCALE GENOMIC DNA]</scope>
    <source>
        <strain evidence="6 7">EO147</strain>
    </source>
</reference>
<accession>A0AAI8BE61</accession>
<gene>
    <name evidence="6" type="primary">flgL</name>
    <name evidence="6" type="ORF">DM82_3857</name>
</gene>
<dbReference type="KEGG" id="bok:DM82_3857"/>
<keyword evidence="7" id="KW-1185">Reference proteome</keyword>
<evidence type="ECO:0000256" key="3">
    <source>
        <dbReference type="ARBA" id="ARBA00005709"/>
    </source>
</evidence>
<evidence type="ECO:0000256" key="4">
    <source>
        <dbReference type="ARBA" id="ARBA00023143"/>
    </source>
</evidence>
<keyword evidence="6" id="KW-0969">Cilium</keyword>
<dbReference type="InterPro" id="IPR001492">
    <property type="entry name" value="Flagellin"/>
</dbReference>
<keyword evidence="6" id="KW-0282">Flagellum</keyword>
<evidence type="ECO:0000313" key="7">
    <source>
        <dbReference type="Proteomes" id="UP000029424"/>
    </source>
</evidence>
<evidence type="ECO:0000256" key="1">
    <source>
        <dbReference type="ARBA" id="ARBA00004365"/>
    </source>
</evidence>
<dbReference type="Gene3D" id="1.20.1330.10">
    <property type="entry name" value="f41 fragment of flagellin, N-terminal domain"/>
    <property type="match status" value="1"/>
</dbReference>
<dbReference type="RefSeq" id="WP_010112100.1">
    <property type="nucleotide sequence ID" value="NZ_CADEQG010000001.1"/>
</dbReference>
<keyword evidence="4" id="KW-0975">Bacterial flagellum</keyword>
<name>A0AAI8BE61_9BURK</name>
<dbReference type="GO" id="GO:0009288">
    <property type="term" value="C:bacterial-type flagellum"/>
    <property type="evidence" value="ECO:0007669"/>
    <property type="project" value="UniProtKB-SubCell"/>
</dbReference>
<comment type="subcellular location">
    <subcellularLocation>
        <location evidence="1">Bacterial flagellum</location>
    </subcellularLocation>
    <subcellularLocation>
        <location evidence="2">Secreted</location>
    </subcellularLocation>
</comment>
<dbReference type="AlphaFoldDB" id="A0AAI8BE61"/>
<proteinExistence type="inferred from homology"/>
<sequence length="303" mass="33096">MRVTSNQYHSIMIGVSQRAQSQIADAMVRMATRQRILRTSDDVIGSVRLALLIQQDGAREQYRDNIGKLTSRLQLAESRMTGLGTGLGDVRDLLLWASDGSKPPQDLPAIAQTLETLRRSLVATANAKDGEGNYLFSGTAIKTQPIQYDETKPVGSRYTYAGNDKQQEVIVGDGMTEVANDNMKEMADLLNKLEHAIETMNTPGADPNDDAVRAVLVAALDASDATRNAVDAKIARSGNARSTLKLFDDMHQEAQVAGAEAVLDVGQADVAQVYEEYMNYRVALEATQKIYAQVIQMSLFNVL</sequence>
<dbReference type="PANTHER" id="PTHR42792">
    <property type="entry name" value="FLAGELLIN"/>
    <property type="match status" value="1"/>
</dbReference>
<keyword evidence="6" id="KW-0966">Cell projection</keyword>
<dbReference type="InterPro" id="IPR001029">
    <property type="entry name" value="Flagellin_N"/>
</dbReference>
<evidence type="ECO:0000313" key="6">
    <source>
        <dbReference type="EMBL" id="AIO70465.1"/>
    </source>
</evidence>
<organism evidence="6 7">
    <name type="scientific">Burkholderia oklahomensis</name>
    <dbReference type="NCBI Taxonomy" id="342113"/>
    <lineage>
        <taxon>Bacteria</taxon>
        <taxon>Pseudomonadati</taxon>
        <taxon>Pseudomonadota</taxon>
        <taxon>Betaproteobacteria</taxon>
        <taxon>Burkholderiales</taxon>
        <taxon>Burkholderiaceae</taxon>
        <taxon>Burkholderia</taxon>
        <taxon>pseudomallei group</taxon>
    </lineage>
</organism>
<feature type="domain" description="Flagellin N-terminal" evidence="5">
    <location>
        <begin position="6"/>
        <end position="139"/>
    </location>
</feature>
<dbReference type="Pfam" id="PF00669">
    <property type="entry name" value="Flagellin_N"/>
    <property type="match status" value="1"/>
</dbReference>
<evidence type="ECO:0000256" key="2">
    <source>
        <dbReference type="ARBA" id="ARBA00004613"/>
    </source>
</evidence>
<dbReference type="SUPFAM" id="SSF64518">
    <property type="entry name" value="Phase 1 flagellin"/>
    <property type="match status" value="1"/>
</dbReference>
<dbReference type="PANTHER" id="PTHR42792:SF1">
    <property type="entry name" value="FLAGELLAR HOOK-ASSOCIATED PROTEIN 3"/>
    <property type="match status" value="1"/>
</dbReference>
<dbReference type="GeneID" id="60550307"/>
<dbReference type="GO" id="GO:0005198">
    <property type="term" value="F:structural molecule activity"/>
    <property type="evidence" value="ECO:0007669"/>
    <property type="project" value="InterPro"/>
</dbReference>
<dbReference type="GO" id="GO:0005576">
    <property type="term" value="C:extracellular region"/>
    <property type="evidence" value="ECO:0007669"/>
    <property type="project" value="UniProtKB-SubCell"/>
</dbReference>
<comment type="similarity">
    <text evidence="3">Belongs to the bacterial flagellin family.</text>
</comment>
<protein>
    <submittedName>
        <fullName evidence="6">Flagellar hook-associated protein 3</fullName>
    </submittedName>
</protein>
<evidence type="ECO:0000259" key="5">
    <source>
        <dbReference type="Pfam" id="PF00669"/>
    </source>
</evidence>
<dbReference type="EMBL" id="CP008727">
    <property type="protein sequence ID" value="AIO70465.1"/>
    <property type="molecule type" value="Genomic_DNA"/>
</dbReference>